<evidence type="ECO:0000256" key="1">
    <source>
        <dbReference type="SAM" id="Phobius"/>
    </source>
</evidence>
<accession>A0A1M6C133</accession>
<evidence type="ECO:0000313" key="2">
    <source>
        <dbReference type="EMBL" id="SHI54408.1"/>
    </source>
</evidence>
<dbReference type="OrthoDB" id="674043at2"/>
<organism evidence="2 3">
    <name type="scientific">Mesonia phycicola</name>
    <dbReference type="NCBI Taxonomy" id="579105"/>
    <lineage>
        <taxon>Bacteria</taxon>
        <taxon>Pseudomonadati</taxon>
        <taxon>Bacteroidota</taxon>
        <taxon>Flavobacteriia</taxon>
        <taxon>Flavobacteriales</taxon>
        <taxon>Flavobacteriaceae</taxon>
        <taxon>Mesonia</taxon>
    </lineage>
</organism>
<keyword evidence="3" id="KW-1185">Reference proteome</keyword>
<dbReference type="STRING" id="579105.SAMN04488096_102304"/>
<keyword evidence="1" id="KW-0812">Transmembrane</keyword>
<gene>
    <name evidence="2" type="ORF">SAMN04488096_102304</name>
</gene>
<evidence type="ECO:0008006" key="4">
    <source>
        <dbReference type="Google" id="ProtNLM"/>
    </source>
</evidence>
<dbReference type="Pfam" id="PF16250">
    <property type="entry name" value="DUF4907"/>
    <property type="match status" value="1"/>
</dbReference>
<reference evidence="2 3" key="1">
    <citation type="submission" date="2016-11" db="EMBL/GenBank/DDBJ databases">
        <authorList>
            <person name="Jaros S."/>
            <person name="Januszkiewicz K."/>
            <person name="Wedrychowicz H."/>
        </authorList>
    </citation>
    <scope>NUCLEOTIDE SEQUENCE [LARGE SCALE GENOMIC DNA]</scope>
    <source>
        <strain evidence="2 3">DSM 21425</strain>
    </source>
</reference>
<keyword evidence="1" id="KW-0472">Membrane</keyword>
<dbReference type="Proteomes" id="UP000184225">
    <property type="component" value="Unassembled WGS sequence"/>
</dbReference>
<dbReference type="InterPro" id="IPR032593">
    <property type="entry name" value="DUF4907"/>
</dbReference>
<dbReference type="RefSeq" id="WP_073148584.1">
    <property type="nucleotide sequence ID" value="NZ_FQYY01000002.1"/>
</dbReference>
<dbReference type="AlphaFoldDB" id="A0A1M6C133"/>
<evidence type="ECO:0000313" key="3">
    <source>
        <dbReference type="Proteomes" id="UP000184225"/>
    </source>
</evidence>
<proteinExistence type="predicted"/>
<protein>
    <recommendedName>
        <fullName evidence="4">DUF4907 domain-containing protein</fullName>
    </recommendedName>
</protein>
<name>A0A1M6C133_9FLAO</name>
<keyword evidence="1" id="KW-1133">Transmembrane helix</keyword>
<feature type="transmembrane region" description="Helical" evidence="1">
    <location>
        <begin position="5"/>
        <end position="26"/>
    </location>
</feature>
<dbReference type="EMBL" id="FQYY01000002">
    <property type="protein sequence ID" value="SHI54408.1"/>
    <property type="molecule type" value="Genomic_DNA"/>
</dbReference>
<sequence length="114" mass="13277">MKKKYLFFTITVVILIFLFFKFNSFFTNNETTSNYYAQAIEVDGGYGYEVRKKISSKIYIKQEYIPSLNKKLVFCTKEDALKIGELVVDKLNNHINPAVSKEELKEQQIALTCK</sequence>